<dbReference type="HOGENOM" id="CLU_3187419_0_0_10"/>
<organism evidence="1 2">
    <name type="scientific">Segatella oris F0302</name>
    <dbReference type="NCBI Taxonomy" id="649760"/>
    <lineage>
        <taxon>Bacteria</taxon>
        <taxon>Pseudomonadati</taxon>
        <taxon>Bacteroidota</taxon>
        <taxon>Bacteroidia</taxon>
        <taxon>Bacteroidales</taxon>
        <taxon>Prevotellaceae</taxon>
        <taxon>Segatella</taxon>
    </lineage>
</organism>
<reference evidence="1 2" key="1">
    <citation type="submission" date="2009-11" db="EMBL/GenBank/DDBJ databases">
        <authorList>
            <person name="Weinstock G."/>
            <person name="Sodergren E."/>
            <person name="Clifton S."/>
            <person name="Fulton L."/>
            <person name="Fulton B."/>
            <person name="Courtney L."/>
            <person name="Fronick C."/>
            <person name="Harrison M."/>
            <person name="Strong C."/>
            <person name="Farmer C."/>
            <person name="Delahaunty K."/>
            <person name="Markovic C."/>
            <person name="Hall O."/>
            <person name="Minx P."/>
            <person name="Tomlinson C."/>
            <person name="Mitreva M."/>
            <person name="Nelson J."/>
            <person name="Hou S."/>
            <person name="Wollam A."/>
            <person name="Pepin K.H."/>
            <person name="Johnson M."/>
            <person name="Bhonagiri V."/>
            <person name="Nash W.E."/>
            <person name="Warren W."/>
            <person name="Chinwalla A."/>
            <person name="Mardis E.R."/>
            <person name="Wilson R.K."/>
        </authorList>
    </citation>
    <scope>NUCLEOTIDE SEQUENCE [LARGE SCALE GENOMIC DNA]</scope>
    <source>
        <strain evidence="1 2">F0302</strain>
    </source>
</reference>
<dbReference type="STRING" id="649760.HMPREF0971_03163"/>
<comment type="caution">
    <text evidence="1">The sequence shown here is derived from an EMBL/GenBank/DDBJ whole genome shotgun (WGS) entry which is preliminary data.</text>
</comment>
<sequence>MPRFKSVFHSLLPAICVTFPRQMRQTVSLSASFQAVICIKLQADLT</sequence>
<protein>
    <submittedName>
        <fullName evidence="1">Uncharacterized protein</fullName>
    </submittedName>
</protein>
<proteinExistence type="predicted"/>
<evidence type="ECO:0000313" key="1">
    <source>
        <dbReference type="EMBL" id="EFB30585.1"/>
    </source>
</evidence>
<dbReference type="EMBL" id="ACUZ02000058">
    <property type="protein sequence ID" value="EFB30585.1"/>
    <property type="molecule type" value="Genomic_DNA"/>
</dbReference>
<evidence type="ECO:0000313" key="2">
    <source>
        <dbReference type="Proteomes" id="UP000004079"/>
    </source>
</evidence>
<dbReference type="Proteomes" id="UP000004079">
    <property type="component" value="Unassembled WGS sequence"/>
</dbReference>
<dbReference type="AlphaFoldDB" id="D1QVX2"/>
<name>D1QVX2_9BACT</name>
<gene>
    <name evidence="1" type="ORF">HMPREF0971_03163</name>
</gene>
<accession>D1QVX2</accession>